<dbReference type="InterPro" id="IPR005234">
    <property type="entry name" value="ScpB_csome_segregation"/>
</dbReference>
<dbReference type="Pfam" id="PF04079">
    <property type="entry name" value="SMC_ScpB"/>
    <property type="match status" value="1"/>
</dbReference>
<dbReference type="AlphaFoldDB" id="A0A0G1X0P9"/>
<evidence type="ECO:0000256" key="4">
    <source>
        <dbReference type="ARBA" id="ARBA00023306"/>
    </source>
</evidence>
<evidence type="ECO:0000256" key="3">
    <source>
        <dbReference type="ARBA" id="ARBA00022829"/>
    </source>
</evidence>
<accession>A0A0G1X0P9</accession>
<reference evidence="6 7" key="1">
    <citation type="journal article" date="2015" name="Nature">
        <title>rRNA introns, odd ribosomes, and small enigmatic genomes across a large radiation of phyla.</title>
        <authorList>
            <person name="Brown C.T."/>
            <person name="Hug L.A."/>
            <person name="Thomas B.C."/>
            <person name="Sharon I."/>
            <person name="Castelle C.J."/>
            <person name="Singh A."/>
            <person name="Wilkins M.J."/>
            <person name="Williams K.H."/>
            <person name="Banfield J.F."/>
        </authorList>
    </citation>
    <scope>NUCLEOTIDE SEQUENCE [LARGE SCALE GENOMIC DNA]</scope>
</reference>
<evidence type="ECO:0000256" key="1">
    <source>
        <dbReference type="ARBA" id="ARBA00022490"/>
    </source>
</evidence>
<dbReference type="PANTHER" id="PTHR34298">
    <property type="entry name" value="SEGREGATION AND CONDENSATION PROTEIN B"/>
    <property type="match status" value="1"/>
</dbReference>
<name>A0A0G1X0P9_9BACT</name>
<sequence length="199" mass="21897">MDKNKPDLAARAESFLFSEGGSLTRKKLCRLLNVKDEELRHALAALTKHIDGRGVSLIETDTEVSLVVSPETSEEIKTAYELEFGREIGDAGLEVLAILLYRGASTRSQIDYIRGVNTSSTMRTLLSRGLIERTGNPEDGREFLYRPTVELLAHLGVRTPAELPDYAKISNELAVFEQKSGPFQEHASTTNSMLDGEGG</sequence>
<proteinExistence type="predicted"/>
<dbReference type="InterPro" id="IPR036388">
    <property type="entry name" value="WH-like_DNA-bd_sf"/>
</dbReference>
<dbReference type="EMBL" id="LCQW01000005">
    <property type="protein sequence ID" value="KKW24678.1"/>
    <property type="molecule type" value="Genomic_DNA"/>
</dbReference>
<dbReference type="GO" id="GO:0051304">
    <property type="term" value="P:chromosome separation"/>
    <property type="evidence" value="ECO:0007669"/>
    <property type="project" value="InterPro"/>
</dbReference>
<dbReference type="PANTHER" id="PTHR34298:SF2">
    <property type="entry name" value="SEGREGATION AND CONDENSATION PROTEIN B"/>
    <property type="match status" value="1"/>
</dbReference>
<comment type="caution">
    <text evidence="6">The sequence shown here is derived from an EMBL/GenBank/DDBJ whole genome shotgun (WGS) entry which is preliminary data.</text>
</comment>
<dbReference type="InterPro" id="IPR036390">
    <property type="entry name" value="WH_DNA-bd_sf"/>
</dbReference>
<keyword evidence="4" id="KW-0131">Cell cycle</keyword>
<keyword evidence="3" id="KW-0159">Chromosome partition</keyword>
<feature type="region of interest" description="Disordered" evidence="5">
    <location>
        <begin position="180"/>
        <end position="199"/>
    </location>
</feature>
<gene>
    <name evidence="6" type="ORF">UY67_C0005G0050</name>
</gene>
<keyword evidence="2" id="KW-0132">Cell division</keyword>
<dbReference type="Proteomes" id="UP000034273">
    <property type="component" value="Unassembled WGS sequence"/>
</dbReference>
<protein>
    <submittedName>
        <fullName evidence="6">Segregation and condensation protein B</fullName>
    </submittedName>
</protein>
<dbReference type="Gene3D" id="1.10.10.10">
    <property type="entry name" value="Winged helix-like DNA-binding domain superfamily/Winged helix DNA-binding domain"/>
    <property type="match status" value="2"/>
</dbReference>
<evidence type="ECO:0000256" key="2">
    <source>
        <dbReference type="ARBA" id="ARBA00022618"/>
    </source>
</evidence>
<organism evidence="6 7">
    <name type="scientific">Candidatus Kaiserbacteria bacterium GW2011_GWA2_52_12</name>
    <dbReference type="NCBI Taxonomy" id="1618671"/>
    <lineage>
        <taxon>Bacteria</taxon>
        <taxon>Candidatus Kaiseribacteriota</taxon>
    </lineage>
</organism>
<evidence type="ECO:0000313" key="6">
    <source>
        <dbReference type="EMBL" id="KKW24678.1"/>
    </source>
</evidence>
<dbReference type="GO" id="GO:0051301">
    <property type="term" value="P:cell division"/>
    <property type="evidence" value="ECO:0007669"/>
    <property type="project" value="UniProtKB-KW"/>
</dbReference>
<dbReference type="SUPFAM" id="SSF46785">
    <property type="entry name" value="Winged helix' DNA-binding domain"/>
    <property type="match status" value="2"/>
</dbReference>
<evidence type="ECO:0000256" key="5">
    <source>
        <dbReference type="SAM" id="MobiDB-lite"/>
    </source>
</evidence>
<dbReference type="STRING" id="1618671.UY67_C0005G0050"/>
<evidence type="ECO:0000313" key="7">
    <source>
        <dbReference type="Proteomes" id="UP000034273"/>
    </source>
</evidence>
<keyword evidence="1" id="KW-0963">Cytoplasm</keyword>